<dbReference type="AlphaFoldDB" id="A0A160T628"/>
<evidence type="ECO:0000256" key="1">
    <source>
        <dbReference type="ARBA" id="ARBA00006315"/>
    </source>
</evidence>
<dbReference type="Gene3D" id="3.40.830.10">
    <property type="entry name" value="LigB-like"/>
    <property type="match status" value="1"/>
</dbReference>
<dbReference type="KEGG" id="pbf:CFX0092_A3556"/>
<name>A0A160T628_9CHLR</name>
<evidence type="ECO:0000313" key="2">
    <source>
        <dbReference type="EMBL" id="CUS05434.2"/>
    </source>
</evidence>
<dbReference type="Pfam" id="PF01875">
    <property type="entry name" value="Memo"/>
    <property type="match status" value="1"/>
</dbReference>
<accession>A0A160T628</accession>
<comment type="similarity">
    <text evidence="1">Belongs to the MEMO1 family.</text>
</comment>
<gene>
    <name evidence="2" type="ORF">CFX0092_A3556</name>
</gene>
<proteinExistence type="inferred from homology"/>
<dbReference type="PANTHER" id="PTHR11060:SF0">
    <property type="entry name" value="PROTEIN MEMO1"/>
    <property type="match status" value="1"/>
</dbReference>
<evidence type="ECO:0008006" key="4">
    <source>
        <dbReference type="Google" id="ProtNLM"/>
    </source>
</evidence>
<dbReference type="Proteomes" id="UP000215027">
    <property type="component" value="Chromosome I"/>
</dbReference>
<dbReference type="InterPro" id="IPR002737">
    <property type="entry name" value="MEMO1_fam"/>
</dbReference>
<organism evidence="2 3">
    <name type="scientific">Candidatus Promineifilum breve</name>
    <dbReference type="NCBI Taxonomy" id="1806508"/>
    <lineage>
        <taxon>Bacteria</taxon>
        <taxon>Bacillati</taxon>
        <taxon>Chloroflexota</taxon>
        <taxon>Ardenticatenia</taxon>
        <taxon>Candidatus Promineifilales</taxon>
        <taxon>Candidatus Promineifilaceae</taxon>
        <taxon>Candidatus Promineifilum</taxon>
    </lineage>
</organism>
<dbReference type="CDD" id="cd07361">
    <property type="entry name" value="MEMO_like"/>
    <property type="match status" value="1"/>
</dbReference>
<dbReference type="EMBL" id="LN890655">
    <property type="protein sequence ID" value="CUS05434.2"/>
    <property type="molecule type" value="Genomic_DNA"/>
</dbReference>
<dbReference type="PANTHER" id="PTHR11060">
    <property type="entry name" value="PROTEIN MEMO1"/>
    <property type="match status" value="1"/>
</dbReference>
<sequence>MPSVSKPHLRSLDFQPVSHHGRPMWLLRDPWQLGERQLIFPQALAQMLLLCDGTRTPEEIQSELAAQLGEEVPLSVVTEALAELDKAYLLINERFEAQRRRLLDDYRRQPYRPPALADLSYPAAPDDLAELFRQYGAEDDESEAEPWRGRGVVSPHIDYGRGGPVYARVWRRATPSILQADVVLIFGTDHNGRPGSITLTRQPYATPYGVLPNDPALIDRLAESIGPEAAYAEELNHRNEHSVELSAVWLHHTFHQAGRAPCPMIPILIGSFHHFLHNGAHPADHPPFVRFLAALREATRGRRVLAVASVDLAHVGPAFGDSFAMDEKRRARLADHDQQLMAAALRGDAADYYRQIWNVGDRNRICGFSPLYLMLRFLETSGGRQVAYDQCPADPTDTSLVSICGLLLD</sequence>
<evidence type="ECO:0000313" key="3">
    <source>
        <dbReference type="Proteomes" id="UP000215027"/>
    </source>
</evidence>
<dbReference type="NCBIfam" id="TIGR04336">
    <property type="entry name" value="AmmeMemoSam_B"/>
    <property type="match status" value="1"/>
</dbReference>
<keyword evidence="3" id="KW-1185">Reference proteome</keyword>
<protein>
    <recommendedName>
        <fullName evidence="4">AmmeMemoRadiSam system protein B</fullName>
    </recommendedName>
</protein>
<reference evidence="2" key="1">
    <citation type="submission" date="2016-01" db="EMBL/GenBank/DDBJ databases">
        <authorList>
            <person name="Mcilroy J.S."/>
            <person name="Karst M S."/>
            <person name="Albertsen M."/>
        </authorList>
    </citation>
    <scope>NUCLEOTIDE SEQUENCE</scope>
    <source>
        <strain evidence="2">Cfx-K</strain>
    </source>
</reference>